<protein>
    <recommendedName>
        <fullName evidence="4">DUF4381 domain-containing protein</fullName>
    </recommendedName>
</protein>
<keyword evidence="1" id="KW-0472">Membrane</keyword>
<sequence>MNGMPVTNNATDPLAELRDIHMPDPVSWWPPAPGWWLLFICTILLTGLVIWWWRKHDAARNQPLIVSYSRDQVLAAAMQELNRLEPATGVDDNTVVADLSALLRRIAMQLADEKEQQLVAGLSGEAWLNWLDSQWQQDSFCLGEGRLLLDAPYRPYSMQDSRRLYDITRQWLEAQR</sequence>
<accession>A0A1L8CMJ1</accession>
<name>A0A1L8CMJ1_9PROT</name>
<keyword evidence="1" id="KW-1133">Transmembrane helix</keyword>
<proteinExistence type="predicted"/>
<dbReference type="Proteomes" id="UP000231632">
    <property type="component" value="Unassembled WGS sequence"/>
</dbReference>
<dbReference type="InterPro" id="IPR025489">
    <property type="entry name" value="DUF4381"/>
</dbReference>
<evidence type="ECO:0000313" key="3">
    <source>
        <dbReference type="Proteomes" id="UP000231632"/>
    </source>
</evidence>
<evidence type="ECO:0000313" key="2">
    <source>
        <dbReference type="EMBL" id="GAV20116.1"/>
    </source>
</evidence>
<reference evidence="2 3" key="1">
    <citation type="journal article" date="2017" name="Arch. Microbiol.">
        <title>Mariprofundus micogutta sp. nov., a novel iron-oxidizing zetaproteobacterium isolated from a deep-sea hydrothermal field at the Bayonnaise knoll of the Izu-Ogasawara arc, and a description of Mariprofundales ord. nov. and Zetaproteobacteria classis nov.</title>
        <authorList>
            <person name="Makita H."/>
            <person name="Tanaka E."/>
            <person name="Mitsunobu S."/>
            <person name="Miyazaki M."/>
            <person name="Nunoura T."/>
            <person name="Uematsu K."/>
            <person name="Takaki Y."/>
            <person name="Nishi S."/>
            <person name="Shimamura S."/>
            <person name="Takai K."/>
        </authorList>
    </citation>
    <scope>NUCLEOTIDE SEQUENCE [LARGE SCALE GENOMIC DNA]</scope>
    <source>
        <strain evidence="2 3">ET2</strain>
    </source>
</reference>
<dbReference type="RefSeq" id="WP_227819377.1">
    <property type="nucleotide sequence ID" value="NZ_BDFD01000007.1"/>
</dbReference>
<dbReference type="Pfam" id="PF14316">
    <property type="entry name" value="DUF4381"/>
    <property type="match status" value="1"/>
</dbReference>
<keyword evidence="3" id="KW-1185">Reference proteome</keyword>
<dbReference type="STRING" id="1921010.MMIC_P1078"/>
<dbReference type="EMBL" id="BDFD01000007">
    <property type="protein sequence ID" value="GAV20116.1"/>
    <property type="molecule type" value="Genomic_DNA"/>
</dbReference>
<organism evidence="2 3">
    <name type="scientific">Mariprofundus micogutta</name>
    <dbReference type="NCBI Taxonomy" id="1921010"/>
    <lineage>
        <taxon>Bacteria</taxon>
        <taxon>Pseudomonadati</taxon>
        <taxon>Pseudomonadota</taxon>
        <taxon>Candidatius Mariprofundia</taxon>
        <taxon>Mariprofundales</taxon>
        <taxon>Mariprofundaceae</taxon>
        <taxon>Mariprofundus</taxon>
    </lineage>
</organism>
<evidence type="ECO:0000256" key="1">
    <source>
        <dbReference type="SAM" id="Phobius"/>
    </source>
</evidence>
<feature type="transmembrane region" description="Helical" evidence="1">
    <location>
        <begin position="34"/>
        <end position="53"/>
    </location>
</feature>
<gene>
    <name evidence="2" type="ORF">MMIC_P1078</name>
</gene>
<evidence type="ECO:0008006" key="4">
    <source>
        <dbReference type="Google" id="ProtNLM"/>
    </source>
</evidence>
<comment type="caution">
    <text evidence="2">The sequence shown here is derived from an EMBL/GenBank/DDBJ whole genome shotgun (WGS) entry which is preliminary data.</text>
</comment>
<keyword evidence="1" id="KW-0812">Transmembrane</keyword>
<dbReference type="AlphaFoldDB" id="A0A1L8CMJ1"/>